<dbReference type="SUPFAM" id="SSF50998">
    <property type="entry name" value="Quinoprotein alcohol dehydrogenase-like"/>
    <property type="match status" value="1"/>
</dbReference>
<proteinExistence type="predicted"/>
<dbReference type="AlphaFoldDB" id="A0A1I1DLN9"/>
<dbReference type="InterPro" id="IPR011047">
    <property type="entry name" value="Quinoprotein_ADH-like_sf"/>
</dbReference>
<dbReference type="Pfam" id="PF13360">
    <property type="entry name" value="PQQ_2"/>
    <property type="match status" value="1"/>
</dbReference>
<dbReference type="OrthoDB" id="1817507at2"/>
<evidence type="ECO:0000313" key="2">
    <source>
        <dbReference type="EMBL" id="SFB73433.1"/>
    </source>
</evidence>
<gene>
    <name evidence="2" type="ORF">SAMN02910406_00391</name>
</gene>
<dbReference type="Gene3D" id="2.130.10.10">
    <property type="entry name" value="YVTN repeat-like/Quinoprotein amine dehydrogenase"/>
    <property type="match status" value="1"/>
</dbReference>
<name>A0A1I1DLN9_RUMAL</name>
<dbReference type="EMBL" id="FOKQ01000002">
    <property type="protein sequence ID" value="SFB73433.1"/>
    <property type="molecule type" value="Genomic_DNA"/>
</dbReference>
<feature type="domain" description="Pyrrolo-quinoline quinone repeat" evidence="1">
    <location>
        <begin position="17"/>
        <end position="120"/>
    </location>
</feature>
<dbReference type="InterPro" id="IPR002372">
    <property type="entry name" value="PQQ_rpt_dom"/>
</dbReference>
<evidence type="ECO:0000259" key="1">
    <source>
        <dbReference type="Pfam" id="PF13360"/>
    </source>
</evidence>
<accession>A0A1I1DLN9</accession>
<dbReference type="InterPro" id="IPR015943">
    <property type="entry name" value="WD40/YVTN_repeat-like_dom_sf"/>
</dbReference>
<sequence length="291" mass="32545">MFIRQMKASNSGRFFLAAEFEKKVAAFDASTGEKLGEYDTKLDFGGDRLCMTDSGKLFAAAAYGRFGITLYEVESGKALWNTKEVKQIQRLYFSADDKVLYAITASSVLYTISLEDGSIISTEKGVEKIFPHSEHEIRMDHKGRLTWAGAVVASQKSLMSFCFGGEMVYSSVFQGGLRCHSLVGEELWTAENEPGSHYTDICYVEKHDSIACLGYRFAERSERSAFFLDVYSAETGEKRYSLDLDEGCEFVFTEGGEKLIGSTGNVVTIGKDSCTIEENVYEDFDKKREEE</sequence>
<dbReference type="Proteomes" id="UP000182192">
    <property type="component" value="Unassembled WGS sequence"/>
</dbReference>
<organism evidence="2 3">
    <name type="scientific">Ruminococcus albus</name>
    <dbReference type="NCBI Taxonomy" id="1264"/>
    <lineage>
        <taxon>Bacteria</taxon>
        <taxon>Bacillati</taxon>
        <taxon>Bacillota</taxon>
        <taxon>Clostridia</taxon>
        <taxon>Eubacteriales</taxon>
        <taxon>Oscillospiraceae</taxon>
        <taxon>Ruminococcus</taxon>
    </lineage>
</organism>
<dbReference type="RefSeq" id="WP_074959795.1">
    <property type="nucleotide sequence ID" value="NZ_FOKQ01000002.1"/>
</dbReference>
<protein>
    <submittedName>
        <fullName evidence="2">PQQ-like domain-containing protein</fullName>
    </submittedName>
</protein>
<reference evidence="2 3" key="1">
    <citation type="submission" date="2016-10" db="EMBL/GenBank/DDBJ databases">
        <authorList>
            <person name="de Groot N.N."/>
        </authorList>
    </citation>
    <scope>NUCLEOTIDE SEQUENCE [LARGE SCALE GENOMIC DNA]</scope>
    <source>
        <strain evidence="2 3">AR67</strain>
    </source>
</reference>
<evidence type="ECO:0000313" key="3">
    <source>
        <dbReference type="Proteomes" id="UP000182192"/>
    </source>
</evidence>